<dbReference type="AlphaFoldDB" id="A0A7W4WH26"/>
<proteinExistence type="predicted"/>
<organism evidence="3 4">
    <name type="scientific">Microbulbifer rhizosphaerae</name>
    <dbReference type="NCBI Taxonomy" id="1562603"/>
    <lineage>
        <taxon>Bacteria</taxon>
        <taxon>Pseudomonadati</taxon>
        <taxon>Pseudomonadota</taxon>
        <taxon>Gammaproteobacteria</taxon>
        <taxon>Cellvibrionales</taxon>
        <taxon>Microbulbiferaceae</taxon>
        <taxon>Microbulbifer</taxon>
    </lineage>
</organism>
<dbReference type="RefSeq" id="WP_183463989.1">
    <property type="nucleotide sequence ID" value="NZ_JACHWZ010000042.1"/>
</dbReference>
<gene>
    <name evidence="3" type="ORF">FHS09_004501</name>
</gene>
<feature type="domain" description="Putative zinc-finger" evidence="2">
    <location>
        <begin position="4"/>
        <end position="38"/>
    </location>
</feature>
<dbReference type="Pfam" id="PF13490">
    <property type="entry name" value="zf-HC2"/>
    <property type="match status" value="1"/>
</dbReference>
<evidence type="ECO:0000313" key="4">
    <source>
        <dbReference type="Proteomes" id="UP000535937"/>
    </source>
</evidence>
<evidence type="ECO:0000256" key="1">
    <source>
        <dbReference type="SAM" id="MobiDB-lite"/>
    </source>
</evidence>
<sequence length="75" mass="8681">MMNCRRATRLLSEAQERKLSFKERSALKLHTLICTGCRNFEKQMHSLRRISRSFARGATDGDSSRRPGEKKTNKP</sequence>
<comment type="caution">
    <text evidence="3">The sequence shown here is derived from an EMBL/GenBank/DDBJ whole genome shotgun (WGS) entry which is preliminary data.</text>
</comment>
<evidence type="ECO:0000313" key="3">
    <source>
        <dbReference type="EMBL" id="MBB3063637.1"/>
    </source>
</evidence>
<feature type="region of interest" description="Disordered" evidence="1">
    <location>
        <begin position="51"/>
        <end position="75"/>
    </location>
</feature>
<evidence type="ECO:0000259" key="2">
    <source>
        <dbReference type="Pfam" id="PF13490"/>
    </source>
</evidence>
<dbReference type="InterPro" id="IPR027383">
    <property type="entry name" value="Znf_put"/>
</dbReference>
<keyword evidence="4" id="KW-1185">Reference proteome</keyword>
<name>A0A7W4WH26_9GAMM</name>
<feature type="compositionally biased region" description="Basic and acidic residues" evidence="1">
    <location>
        <begin position="62"/>
        <end position="75"/>
    </location>
</feature>
<accession>A0A7W4WH26</accession>
<protein>
    <recommendedName>
        <fullName evidence="2">Putative zinc-finger domain-containing protein</fullName>
    </recommendedName>
</protein>
<dbReference type="EMBL" id="JACHWZ010000042">
    <property type="protein sequence ID" value="MBB3063637.1"/>
    <property type="molecule type" value="Genomic_DNA"/>
</dbReference>
<dbReference type="Proteomes" id="UP000535937">
    <property type="component" value="Unassembled WGS sequence"/>
</dbReference>
<reference evidence="3 4" key="1">
    <citation type="submission" date="2020-08" db="EMBL/GenBank/DDBJ databases">
        <title>Genomic Encyclopedia of Type Strains, Phase III (KMG-III): the genomes of soil and plant-associated and newly described type strains.</title>
        <authorList>
            <person name="Whitman W."/>
        </authorList>
    </citation>
    <scope>NUCLEOTIDE SEQUENCE [LARGE SCALE GENOMIC DNA]</scope>
    <source>
        <strain evidence="3 4">CECT 8799</strain>
    </source>
</reference>